<comment type="caution">
    <text evidence="1">The sequence shown here is derived from an EMBL/GenBank/DDBJ whole genome shotgun (WGS) entry which is preliminary data.</text>
</comment>
<sequence>MTSTGKHDFTGDLTRSESNLRWYNAYASVDPKIYTQTRPKKLYASRAGQFSLHRYQSGFDTYGCFLTFKVRDSVTPKTIASIPNASLEFSMQGGSENPYFHLSLKLKGDKEITNNLRMVWTAWDGEGNLTDRVPAFNADTRIPITLSARLSSVTISKTILDNHMANLCQGSEGAEGYVISWAWTKGPHCFDHMLPDSVLQRLDSGQKKSVHEFQELGRIGCSIMVTTRAQAHLLKDWNAFSAMPNPTPPPYPYYNCSYIKTDDIFSVIDYIPSVSDGIIQLHHRKRQLGWPNAPSGDRKYEWEMQLLSFFVNAPLTFINEREYEAVKMIGLLRERYKKRHTYTSLTGHTNLS</sequence>
<dbReference type="GeneID" id="81425941"/>
<dbReference type="OrthoDB" id="6513042at2759"/>
<dbReference type="AlphaFoldDB" id="A0A9W9LQA1"/>
<accession>A0A9W9LQA1</accession>
<keyword evidence="2" id="KW-1185">Reference proteome</keyword>
<protein>
    <submittedName>
        <fullName evidence="1">Uncharacterized protein</fullName>
    </submittedName>
</protein>
<reference evidence="1" key="1">
    <citation type="submission" date="2022-11" db="EMBL/GenBank/DDBJ databases">
        <authorList>
            <person name="Petersen C."/>
        </authorList>
    </citation>
    <scope>NUCLEOTIDE SEQUENCE</scope>
    <source>
        <strain evidence="1">IBT 26290</strain>
    </source>
</reference>
<proteinExistence type="predicted"/>
<evidence type="ECO:0000313" key="2">
    <source>
        <dbReference type="Proteomes" id="UP001149163"/>
    </source>
</evidence>
<dbReference type="EMBL" id="JAPQKN010000002">
    <property type="protein sequence ID" value="KAJ5169046.1"/>
    <property type="molecule type" value="Genomic_DNA"/>
</dbReference>
<dbReference type="RefSeq" id="XP_056545507.1">
    <property type="nucleotide sequence ID" value="XM_056686765.1"/>
</dbReference>
<reference evidence="1" key="2">
    <citation type="journal article" date="2023" name="IMA Fungus">
        <title>Comparative genomic study of the Penicillium genus elucidates a diverse pangenome and 15 lateral gene transfer events.</title>
        <authorList>
            <person name="Petersen C."/>
            <person name="Sorensen T."/>
            <person name="Nielsen M.R."/>
            <person name="Sondergaard T.E."/>
            <person name="Sorensen J.L."/>
            <person name="Fitzpatrick D.A."/>
            <person name="Frisvad J.C."/>
            <person name="Nielsen K.L."/>
        </authorList>
    </citation>
    <scope>NUCLEOTIDE SEQUENCE</scope>
    <source>
        <strain evidence="1">IBT 26290</strain>
    </source>
</reference>
<name>A0A9W9LQA1_9EURO</name>
<dbReference type="Proteomes" id="UP001149163">
    <property type="component" value="Unassembled WGS sequence"/>
</dbReference>
<gene>
    <name evidence="1" type="ORF">N7482_004640</name>
</gene>
<evidence type="ECO:0000313" key="1">
    <source>
        <dbReference type="EMBL" id="KAJ5169046.1"/>
    </source>
</evidence>
<organism evidence="1 2">
    <name type="scientific">Penicillium canariense</name>
    <dbReference type="NCBI Taxonomy" id="189055"/>
    <lineage>
        <taxon>Eukaryota</taxon>
        <taxon>Fungi</taxon>
        <taxon>Dikarya</taxon>
        <taxon>Ascomycota</taxon>
        <taxon>Pezizomycotina</taxon>
        <taxon>Eurotiomycetes</taxon>
        <taxon>Eurotiomycetidae</taxon>
        <taxon>Eurotiales</taxon>
        <taxon>Aspergillaceae</taxon>
        <taxon>Penicillium</taxon>
    </lineage>
</organism>